<dbReference type="InterPro" id="IPR000090">
    <property type="entry name" value="Flg_Motor_Flig"/>
</dbReference>
<accession>A0A852VGH5</accession>
<organism evidence="2 3">
    <name type="scientific">Tunturiibacter lichenicola</name>
    <dbReference type="NCBI Taxonomy" id="2051959"/>
    <lineage>
        <taxon>Bacteria</taxon>
        <taxon>Pseudomonadati</taxon>
        <taxon>Acidobacteriota</taxon>
        <taxon>Terriglobia</taxon>
        <taxon>Terriglobales</taxon>
        <taxon>Acidobacteriaceae</taxon>
        <taxon>Tunturiibacter</taxon>
    </lineage>
</organism>
<dbReference type="SUPFAM" id="SSF48029">
    <property type="entry name" value="FliG"/>
    <property type="match status" value="1"/>
</dbReference>
<evidence type="ECO:0000259" key="1">
    <source>
        <dbReference type="Pfam" id="PF01706"/>
    </source>
</evidence>
<name>A0A852VGH5_9BACT</name>
<evidence type="ECO:0000313" key="3">
    <source>
        <dbReference type="Proteomes" id="UP000564385"/>
    </source>
</evidence>
<dbReference type="PANTHER" id="PTHR30534">
    <property type="entry name" value="FLAGELLAR MOTOR SWITCH PROTEIN FLIG"/>
    <property type="match status" value="1"/>
</dbReference>
<dbReference type="EMBL" id="JACCCU010000001">
    <property type="protein sequence ID" value="NYF89534.1"/>
    <property type="molecule type" value="Genomic_DNA"/>
</dbReference>
<dbReference type="PRINTS" id="PR00954">
    <property type="entry name" value="FLGMOTORFLIG"/>
</dbReference>
<dbReference type="Proteomes" id="UP000564385">
    <property type="component" value="Unassembled WGS sequence"/>
</dbReference>
<protein>
    <submittedName>
        <fullName evidence="2">Flagellar motor switch protein FliG</fullName>
    </submittedName>
</protein>
<comment type="caution">
    <text evidence="2">The sequence shown here is derived from an EMBL/GenBank/DDBJ whole genome shotgun (WGS) entry which is preliminary data.</text>
</comment>
<dbReference type="Pfam" id="PF01706">
    <property type="entry name" value="FliG_C"/>
    <property type="match status" value="1"/>
</dbReference>
<dbReference type="InterPro" id="IPR023087">
    <property type="entry name" value="Flg_Motor_Flig_C"/>
</dbReference>
<dbReference type="AlphaFoldDB" id="A0A852VGH5"/>
<dbReference type="InterPro" id="IPR011002">
    <property type="entry name" value="FliG_a-hlx"/>
</dbReference>
<evidence type="ECO:0000313" key="2">
    <source>
        <dbReference type="EMBL" id="NYF89534.1"/>
    </source>
</evidence>
<gene>
    <name evidence="2" type="ORF">HDF08_001601</name>
</gene>
<proteinExistence type="predicted"/>
<feature type="domain" description="Flagellar motor switch protein FliG C-terminal" evidence="1">
    <location>
        <begin position="3"/>
        <end position="99"/>
    </location>
</feature>
<dbReference type="PANTHER" id="PTHR30534:SF0">
    <property type="entry name" value="FLAGELLAR MOTOR SWITCH PROTEIN FLIG"/>
    <property type="match status" value="1"/>
</dbReference>
<dbReference type="GO" id="GO:0009288">
    <property type="term" value="C:bacterial-type flagellum"/>
    <property type="evidence" value="ECO:0007669"/>
    <property type="project" value="InterPro"/>
</dbReference>
<dbReference type="GO" id="GO:0071973">
    <property type="term" value="P:bacterial-type flagellum-dependent cell motility"/>
    <property type="evidence" value="ECO:0007669"/>
    <property type="project" value="InterPro"/>
</dbReference>
<reference evidence="2 3" key="1">
    <citation type="submission" date="2020-07" db="EMBL/GenBank/DDBJ databases">
        <title>Genomic Encyclopedia of Type Strains, Phase IV (KMG-V): Genome sequencing to study the core and pangenomes of soil and plant-associated prokaryotes.</title>
        <authorList>
            <person name="Whitman W."/>
        </authorList>
    </citation>
    <scope>NUCLEOTIDE SEQUENCE [LARGE SCALE GENOMIC DNA]</scope>
    <source>
        <strain evidence="2 3">M8UP22</strain>
    </source>
</reference>
<keyword evidence="2" id="KW-0969">Cilium</keyword>
<sequence length="109" mass="12111">MAIGIRELMFVFEDLCTVPAESIREFVSSADKKVLAMALKGGKDNVKAHLLKAMSSRAVDMLKEDMEVMGPVRMRDVNAAQQELLALARQLESEGRMILKMEVDDDLAV</sequence>
<dbReference type="GO" id="GO:0006935">
    <property type="term" value="P:chemotaxis"/>
    <property type="evidence" value="ECO:0007669"/>
    <property type="project" value="InterPro"/>
</dbReference>
<dbReference type="Gene3D" id="1.10.220.30">
    <property type="match status" value="1"/>
</dbReference>
<dbReference type="GO" id="GO:0003774">
    <property type="term" value="F:cytoskeletal motor activity"/>
    <property type="evidence" value="ECO:0007669"/>
    <property type="project" value="InterPro"/>
</dbReference>
<keyword evidence="2" id="KW-0966">Cell projection</keyword>
<keyword evidence="2" id="KW-0282">Flagellum</keyword>